<name>A0A6V8NGJ1_9ACTN</name>
<dbReference type="AlphaFoldDB" id="A0A6V8NGJ1"/>
<feature type="non-terminal residue" evidence="1">
    <location>
        <position position="1"/>
    </location>
</feature>
<sequence length="21" mass="2471">MEEDGKEKVYIMEVLDNGRKS</sequence>
<dbReference type="EMBL" id="BLRU01000045">
    <property type="protein sequence ID" value="GFP19177.1"/>
    <property type="molecule type" value="Genomic_DNA"/>
</dbReference>
<comment type="caution">
    <text evidence="1">The sequence shown here is derived from an EMBL/GenBank/DDBJ whole genome shotgun (WGS) entry which is preliminary data.</text>
</comment>
<evidence type="ECO:0000313" key="2">
    <source>
        <dbReference type="Proteomes" id="UP000574717"/>
    </source>
</evidence>
<reference evidence="1 2" key="1">
    <citation type="journal article" date="2020" name="Front. Microbiol.">
        <title>Single-cell genomics of novel Actinobacteria with the Wood-Ljungdahl pathway discovered in a serpentinizing system.</title>
        <authorList>
            <person name="Merino N."/>
            <person name="Kawai M."/>
            <person name="Boyd E.S."/>
            <person name="Colman D.R."/>
            <person name="McGlynn S.E."/>
            <person name="Nealson K.H."/>
            <person name="Kurokawa K."/>
            <person name="Hongoh Y."/>
        </authorList>
    </citation>
    <scope>NUCLEOTIDE SEQUENCE [LARGE SCALE GENOMIC DNA]</scope>
    <source>
        <strain evidence="1 2">S03</strain>
    </source>
</reference>
<accession>A0A6V8NGJ1</accession>
<protein>
    <submittedName>
        <fullName evidence="1">Uncharacterized protein</fullName>
    </submittedName>
</protein>
<gene>
    <name evidence="1" type="ORF">HKBW3S03_00682</name>
</gene>
<evidence type="ECO:0000313" key="1">
    <source>
        <dbReference type="EMBL" id="GFP19177.1"/>
    </source>
</evidence>
<organism evidence="1 2">
    <name type="scientific">Candidatus Hakubella thermalkaliphila</name>
    <dbReference type="NCBI Taxonomy" id="2754717"/>
    <lineage>
        <taxon>Bacteria</taxon>
        <taxon>Bacillati</taxon>
        <taxon>Actinomycetota</taxon>
        <taxon>Actinomycetota incertae sedis</taxon>
        <taxon>Candidatus Hakubellales</taxon>
        <taxon>Candidatus Hakubellaceae</taxon>
        <taxon>Candidatus Hakubella</taxon>
    </lineage>
</organism>
<dbReference type="Proteomes" id="UP000574717">
    <property type="component" value="Unassembled WGS sequence"/>
</dbReference>
<proteinExistence type="predicted"/>